<feature type="region of interest" description="Disordered" evidence="1">
    <location>
        <begin position="1"/>
        <end position="41"/>
    </location>
</feature>
<evidence type="ECO:0000313" key="2">
    <source>
        <dbReference type="EMBL" id="KZP18905.1"/>
    </source>
</evidence>
<reference evidence="2 3" key="1">
    <citation type="journal article" date="2016" name="Mol. Biol. Evol.">
        <title>Comparative Genomics of Early-Diverging Mushroom-Forming Fungi Provides Insights into the Origins of Lignocellulose Decay Capabilities.</title>
        <authorList>
            <person name="Nagy L.G."/>
            <person name="Riley R."/>
            <person name="Tritt A."/>
            <person name="Adam C."/>
            <person name="Daum C."/>
            <person name="Floudas D."/>
            <person name="Sun H."/>
            <person name="Yadav J.S."/>
            <person name="Pangilinan J."/>
            <person name="Larsson K.H."/>
            <person name="Matsuura K."/>
            <person name="Barry K."/>
            <person name="Labutti K."/>
            <person name="Kuo R."/>
            <person name="Ohm R.A."/>
            <person name="Bhattacharya S.S."/>
            <person name="Shirouzu T."/>
            <person name="Yoshinaga Y."/>
            <person name="Martin F.M."/>
            <person name="Grigoriev I.V."/>
            <person name="Hibbett D.S."/>
        </authorList>
    </citation>
    <scope>NUCLEOTIDE SEQUENCE [LARGE SCALE GENOMIC DNA]</scope>
    <source>
        <strain evidence="2 3">CBS 109695</strain>
    </source>
</reference>
<protein>
    <submittedName>
        <fullName evidence="2">Uncharacterized protein</fullName>
    </submittedName>
</protein>
<dbReference type="Proteomes" id="UP000076532">
    <property type="component" value="Unassembled WGS sequence"/>
</dbReference>
<accession>A0A166HIW3</accession>
<dbReference type="AlphaFoldDB" id="A0A166HIW3"/>
<name>A0A166HIW3_9AGAM</name>
<proteinExistence type="predicted"/>
<evidence type="ECO:0000256" key="1">
    <source>
        <dbReference type="SAM" id="MobiDB-lite"/>
    </source>
</evidence>
<keyword evidence="3" id="KW-1185">Reference proteome</keyword>
<feature type="compositionally biased region" description="Basic and acidic residues" evidence="1">
    <location>
        <begin position="25"/>
        <end position="41"/>
    </location>
</feature>
<organism evidence="2 3">
    <name type="scientific">Athelia psychrophila</name>
    <dbReference type="NCBI Taxonomy" id="1759441"/>
    <lineage>
        <taxon>Eukaryota</taxon>
        <taxon>Fungi</taxon>
        <taxon>Dikarya</taxon>
        <taxon>Basidiomycota</taxon>
        <taxon>Agaricomycotina</taxon>
        <taxon>Agaricomycetes</taxon>
        <taxon>Agaricomycetidae</taxon>
        <taxon>Atheliales</taxon>
        <taxon>Atheliaceae</taxon>
        <taxon>Athelia</taxon>
    </lineage>
</organism>
<dbReference type="EMBL" id="KV417568">
    <property type="protein sequence ID" value="KZP18905.1"/>
    <property type="molecule type" value="Genomic_DNA"/>
</dbReference>
<evidence type="ECO:0000313" key="3">
    <source>
        <dbReference type="Proteomes" id="UP000076532"/>
    </source>
</evidence>
<gene>
    <name evidence="2" type="ORF">FIBSPDRAFT_574169</name>
</gene>
<sequence>MSTGEKRPRTMSSDEAMLPSQSKMVRLESGDGRQNRNRAEVRDQQIYVSHFVLGGPESYHLARVAHREMQLCRTPAVTSSMAIIQCTKRR</sequence>